<dbReference type="CDD" id="cd02219">
    <property type="entry name" value="cupin_YjlB-like"/>
    <property type="match status" value="1"/>
</dbReference>
<dbReference type="InterPro" id="IPR013096">
    <property type="entry name" value="Cupin_2"/>
</dbReference>
<dbReference type="STRING" id="1221996.QY95_02258"/>
<sequence>MAKLKAQTLPLKRSGLIPNNEALPVLVYDGVFAGQTEEIERTFQRHQWSNSWTGGVLSYHHYHSNTHEVLGVKSGKADILIGGEEGQKLTIRAGDVLVLPAGTGHKNEAASEDFQVIGAYPNGSSFNMRKSSPEDYKQAEQEIPAVPLPKTDPVYGDSGPLLEVWYS</sequence>
<evidence type="ECO:0000313" key="2">
    <source>
        <dbReference type="EMBL" id="KKB39628.1"/>
    </source>
</evidence>
<gene>
    <name evidence="2" type="ORF">QY95_02258</name>
</gene>
<dbReference type="InterPro" id="IPR014500">
    <property type="entry name" value="UCP019307_cupin"/>
</dbReference>
<keyword evidence="3" id="KW-1185">Reference proteome</keyword>
<organism evidence="2 3">
    <name type="scientific">Bacillus thermotolerans</name>
    <name type="common">Quasibacillus thermotolerans</name>
    <dbReference type="NCBI Taxonomy" id="1221996"/>
    <lineage>
        <taxon>Bacteria</taxon>
        <taxon>Bacillati</taxon>
        <taxon>Bacillota</taxon>
        <taxon>Bacilli</taxon>
        <taxon>Bacillales</taxon>
        <taxon>Bacillaceae</taxon>
        <taxon>Bacillus</taxon>
    </lineage>
</organism>
<dbReference type="InterPro" id="IPR047121">
    <property type="entry name" value="YjiB-like"/>
</dbReference>
<dbReference type="AlphaFoldDB" id="A0A0F5I2F4"/>
<reference evidence="2" key="1">
    <citation type="submission" date="2015-02" db="EMBL/GenBank/DDBJ databases">
        <title>Genome Assembly of Bacillaceae bacterium MTCC 8252.</title>
        <authorList>
            <person name="Verma A."/>
            <person name="Khatri I."/>
            <person name="Mual P."/>
            <person name="Subramanian S."/>
            <person name="Krishnamurthi S."/>
        </authorList>
    </citation>
    <scope>NUCLEOTIDE SEQUENCE [LARGE SCALE GENOMIC DNA]</scope>
    <source>
        <strain evidence="2">MTCC 8252</strain>
    </source>
</reference>
<dbReference type="RefSeq" id="WP_040047612.1">
    <property type="nucleotide sequence ID" value="NZ_JWIR02000040.1"/>
</dbReference>
<comment type="caution">
    <text evidence="2">The sequence shown here is derived from an EMBL/GenBank/DDBJ whole genome shotgun (WGS) entry which is preliminary data.</text>
</comment>
<name>A0A0F5I2F4_BACTR</name>
<evidence type="ECO:0000259" key="1">
    <source>
        <dbReference type="Pfam" id="PF07883"/>
    </source>
</evidence>
<feature type="domain" description="Cupin type-2" evidence="1">
    <location>
        <begin position="54"/>
        <end position="112"/>
    </location>
</feature>
<evidence type="ECO:0000313" key="3">
    <source>
        <dbReference type="Proteomes" id="UP000031563"/>
    </source>
</evidence>
<accession>A0A0F5I2F4</accession>
<dbReference type="PIRSF" id="PIRSF019307">
    <property type="entry name" value="UCP019307"/>
    <property type="match status" value="1"/>
</dbReference>
<dbReference type="OrthoDB" id="9791759at2"/>
<dbReference type="Gene3D" id="2.60.120.10">
    <property type="entry name" value="Jelly Rolls"/>
    <property type="match status" value="1"/>
</dbReference>
<dbReference type="InterPro" id="IPR011051">
    <property type="entry name" value="RmlC_Cupin_sf"/>
</dbReference>
<dbReference type="Pfam" id="PF07883">
    <property type="entry name" value="Cupin_2"/>
    <property type="match status" value="1"/>
</dbReference>
<dbReference type="PANTHER" id="PTHR36448:SF2">
    <property type="entry name" value="CUPIN TYPE-1 DOMAIN-CONTAINING PROTEIN"/>
    <property type="match status" value="1"/>
</dbReference>
<proteinExistence type="predicted"/>
<dbReference type="InterPro" id="IPR014710">
    <property type="entry name" value="RmlC-like_jellyroll"/>
</dbReference>
<dbReference type="Proteomes" id="UP000031563">
    <property type="component" value="Unassembled WGS sequence"/>
</dbReference>
<dbReference type="SUPFAM" id="SSF51182">
    <property type="entry name" value="RmlC-like cupins"/>
    <property type="match status" value="1"/>
</dbReference>
<dbReference type="PANTHER" id="PTHR36448">
    <property type="entry name" value="BLR7373 PROTEIN"/>
    <property type="match status" value="1"/>
</dbReference>
<dbReference type="EMBL" id="JWIR02000040">
    <property type="protein sequence ID" value="KKB39628.1"/>
    <property type="molecule type" value="Genomic_DNA"/>
</dbReference>
<protein>
    <submittedName>
        <fullName evidence="2">Cupin domain-containing protein</fullName>
    </submittedName>
</protein>